<accession>A0A4Y2IQS3</accession>
<keyword evidence="2" id="KW-1185">Reference proteome</keyword>
<dbReference type="EMBL" id="BGPR01002866">
    <property type="protein sequence ID" value="GBM80203.1"/>
    <property type="molecule type" value="Genomic_DNA"/>
</dbReference>
<dbReference type="Proteomes" id="UP000499080">
    <property type="component" value="Unassembled WGS sequence"/>
</dbReference>
<reference evidence="1 2" key="1">
    <citation type="journal article" date="2019" name="Sci. Rep.">
        <title>Orb-weaving spider Araneus ventricosus genome elucidates the spidroin gene catalogue.</title>
        <authorList>
            <person name="Kono N."/>
            <person name="Nakamura H."/>
            <person name="Ohtoshi R."/>
            <person name="Moran D.A.P."/>
            <person name="Shinohara A."/>
            <person name="Yoshida Y."/>
            <person name="Fujiwara M."/>
            <person name="Mori M."/>
            <person name="Tomita M."/>
            <person name="Arakawa K."/>
        </authorList>
    </citation>
    <scope>NUCLEOTIDE SEQUENCE [LARGE SCALE GENOMIC DNA]</scope>
</reference>
<protein>
    <submittedName>
        <fullName evidence="1">Uncharacterized protein</fullName>
    </submittedName>
</protein>
<comment type="caution">
    <text evidence="1">The sequence shown here is derived from an EMBL/GenBank/DDBJ whole genome shotgun (WGS) entry which is preliminary data.</text>
</comment>
<organism evidence="1 2">
    <name type="scientific">Araneus ventricosus</name>
    <name type="common">Orbweaver spider</name>
    <name type="synonym">Epeira ventricosa</name>
    <dbReference type="NCBI Taxonomy" id="182803"/>
    <lineage>
        <taxon>Eukaryota</taxon>
        <taxon>Metazoa</taxon>
        <taxon>Ecdysozoa</taxon>
        <taxon>Arthropoda</taxon>
        <taxon>Chelicerata</taxon>
        <taxon>Arachnida</taxon>
        <taxon>Araneae</taxon>
        <taxon>Araneomorphae</taxon>
        <taxon>Entelegynae</taxon>
        <taxon>Araneoidea</taxon>
        <taxon>Araneidae</taxon>
        <taxon>Araneus</taxon>
    </lineage>
</organism>
<sequence>MDDSPDGEWDAGSIDGQLCRRRSVLTYAWNEKIMFSEASFRHYNDRGRDPFAGITGTARPSGWLVSEFRLLERPLCILAFDCFCRNRLKSRFAC</sequence>
<gene>
    <name evidence="1" type="ORF">AVEN_203717_1</name>
</gene>
<evidence type="ECO:0000313" key="1">
    <source>
        <dbReference type="EMBL" id="GBM80203.1"/>
    </source>
</evidence>
<evidence type="ECO:0000313" key="2">
    <source>
        <dbReference type="Proteomes" id="UP000499080"/>
    </source>
</evidence>
<proteinExistence type="predicted"/>
<dbReference type="AlphaFoldDB" id="A0A4Y2IQS3"/>
<name>A0A4Y2IQS3_ARAVE</name>